<dbReference type="Proteomes" id="UP001528411">
    <property type="component" value="Unassembled WGS sequence"/>
</dbReference>
<evidence type="ECO:0000313" key="2">
    <source>
        <dbReference type="EMBL" id="MDC2889328.1"/>
    </source>
</evidence>
<accession>A0ABT5FCS4</accession>
<feature type="compositionally biased region" description="Basic and acidic residues" evidence="1">
    <location>
        <begin position="208"/>
        <end position="226"/>
    </location>
</feature>
<dbReference type="NCBIfam" id="TIGR03696">
    <property type="entry name" value="Rhs_assc_core"/>
    <property type="match status" value="1"/>
</dbReference>
<feature type="compositionally biased region" description="Basic and acidic residues" evidence="1">
    <location>
        <begin position="169"/>
        <end position="192"/>
    </location>
</feature>
<dbReference type="Gene3D" id="2.180.10.10">
    <property type="entry name" value="RHS repeat-associated core"/>
    <property type="match status" value="1"/>
</dbReference>
<feature type="compositionally biased region" description="Polar residues" evidence="1">
    <location>
        <begin position="123"/>
        <end position="150"/>
    </location>
</feature>
<gene>
    <name evidence="2" type="ORF">PN838_11730</name>
</gene>
<reference evidence="2 3" key="1">
    <citation type="submission" date="2023-01" db="EMBL/GenBank/DDBJ databases">
        <title>Psychrosphaera sp. nov., isolated from marine algae.</title>
        <authorList>
            <person name="Bayburt H."/>
            <person name="Choi B.J."/>
            <person name="Kim J.M."/>
            <person name="Choi D.G."/>
            <person name="Jeon C.O."/>
        </authorList>
    </citation>
    <scope>NUCLEOTIDE SEQUENCE [LARGE SCALE GENOMIC DNA]</scope>
    <source>
        <strain evidence="2 3">G1-22</strain>
    </source>
</reference>
<proteinExistence type="predicted"/>
<evidence type="ECO:0000313" key="3">
    <source>
        <dbReference type="Proteomes" id="UP001528411"/>
    </source>
</evidence>
<keyword evidence="3" id="KW-1185">Reference proteome</keyword>
<feature type="compositionally biased region" description="Basic and acidic residues" evidence="1">
    <location>
        <begin position="249"/>
        <end position="260"/>
    </location>
</feature>
<sequence length="260" mass="28473">MNGRVYDYNLGRFMSVDPFLHLQGDSQGINPYSYIMNNPMAGTDPTGYIPIIPLIIWGYSAWETANAASDAYDSYQNGDVSGADAAAAVGTVAIESTIGRKVKVAKEGLQKVRQAFKGDKRSSNVQNSTNASNTDSGTKTTNGADNTQTEKSADEKTTEIGTQKSGKRKFMEPIEDADARHTVWKKDNDGKITNHQTFEPNENPKNPNKWEKGNRTDVTGKAEYNKKTKQMVDTPHTHDKDAPGGVRPATKEELPEGVNK</sequence>
<name>A0ABT5FCS4_9GAMM</name>
<evidence type="ECO:0000256" key="1">
    <source>
        <dbReference type="SAM" id="MobiDB-lite"/>
    </source>
</evidence>
<organism evidence="2 3">
    <name type="scientific">Psychrosphaera algicola</name>
    <dbReference type="NCBI Taxonomy" id="3023714"/>
    <lineage>
        <taxon>Bacteria</taxon>
        <taxon>Pseudomonadati</taxon>
        <taxon>Pseudomonadota</taxon>
        <taxon>Gammaproteobacteria</taxon>
        <taxon>Alteromonadales</taxon>
        <taxon>Pseudoalteromonadaceae</taxon>
        <taxon>Psychrosphaera</taxon>
    </lineage>
</organism>
<comment type="caution">
    <text evidence="2">The sequence shown here is derived from an EMBL/GenBank/DDBJ whole genome shotgun (WGS) entry which is preliminary data.</text>
</comment>
<dbReference type="RefSeq" id="WP_272180784.1">
    <property type="nucleotide sequence ID" value="NZ_JAQOMS010000002.1"/>
</dbReference>
<feature type="region of interest" description="Disordered" evidence="1">
    <location>
        <begin position="115"/>
        <end position="260"/>
    </location>
</feature>
<evidence type="ECO:0008006" key="4">
    <source>
        <dbReference type="Google" id="ProtNLM"/>
    </source>
</evidence>
<dbReference type="EMBL" id="JAQOMS010000002">
    <property type="protein sequence ID" value="MDC2889328.1"/>
    <property type="molecule type" value="Genomic_DNA"/>
</dbReference>
<protein>
    <recommendedName>
        <fullName evidence="4">RHS repeat-associated core domain-containing protein</fullName>
    </recommendedName>
</protein>
<dbReference type="InterPro" id="IPR022385">
    <property type="entry name" value="Rhs_assc_core"/>
</dbReference>